<dbReference type="HOGENOM" id="CLU_132595_0_0_9"/>
<dbReference type="InterPro" id="IPR006523">
    <property type="entry name" value="RinA"/>
</dbReference>
<sequence>MADKIDKFLSDYYSGIIDMQIVQRKKELKLPDMIDENIGGGRAQNKHTRPVDDGLIIQESDYILQSFIRDEWLMTNFLKILTSEERAMLQLKYDRRRKRSWYQVARMLSKSESQCYRDMTAIKKIYRESMFKAVDNSHP</sequence>
<protein>
    <recommendedName>
        <fullName evidence="3">DUF722 domain-containing protein</fullName>
    </recommendedName>
</protein>
<dbReference type="InterPro" id="IPR007927">
    <property type="entry name" value="DUF722"/>
</dbReference>
<proteinExistence type="predicted"/>
<name>D5T0W3_LEUKI</name>
<dbReference type="OrthoDB" id="2243822at2"/>
<evidence type="ECO:0008006" key="3">
    <source>
        <dbReference type="Google" id="ProtNLM"/>
    </source>
</evidence>
<reference evidence="1 2" key="1">
    <citation type="journal article" date="2010" name="J. Bacteriol.">
        <title>Complete genome sequence analysis of Leuconostoc kimchii IMSNU 11154.</title>
        <authorList>
            <person name="Oh H.M."/>
            <person name="Cho Y.J."/>
            <person name="Kim B.K."/>
            <person name="Roe J.H."/>
            <person name="Kang S.O."/>
            <person name="Nahm B.H."/>
            <person name="Jeong G."/>
            <person name="Han H.U."/>
            <person name="Chun J."/>
        </authorList>
    </citation>
    <scope>NUCLEOTIDE SEQUENCE [LARGE SCALE GENOMIC DNA]</scope>
    <source>
        <strain evidence="2">IMSNU 11154 / KCTC 2386 / IH25</strain>
    </source>
</reference>
<dbReference type="AlphaFoldDB" id="D5T0W3"/>
<organism evidence="1 2">
    <name type="scientific">Leuconostoc kimchii (strain IMSNU 11154 / KCTC 2386 / IH25)</name>
    <dbReference type="NCBI Taxonomy" id="762051"/>
    <lineage>
        <taxon>Bacteria</taxon>
        <taxon>Bacillati</taxon>
        <taxon>Bacillota</taxon>
        <taxon>Bacilli</taxon>
        <taxon>Lactobacillales</taxon>
        <taxon>Lactobacillaceae</taxon>
        <taxon>Leuconostoc</taxon>
    </lineage>
</organism>
<dbReference type="Proteomes" id="UP000002362">
    <property type="component" value="Chromosome"/>
</dbReference>
<accession>D5T0W3</accession>
<dbReference type="NCBIfam" id="TIGR01636">
    <property type="entry name" value="phage_rinA"/>
    <property type="match status" value="1"/>
</dbReference>
<gene>
    <name evidence="1" type="ordered locus">LKI_01845</name>
</gene>
<dbReference type="STRING" id="762051.LKI_01845"/>
<dbReference type="Pfam" id="PF05263">
    <property type="entry name" value="DUF722"/>
    <property type="match status" value="1"/>
</dbReference>
<dbReference type="eggNOG" id="ENOG5032YZ1">
    <property type="taxonomic scope" value="Bacteria"/>
</dbReference>
<dbReference type="RefSeq" id="WP_013102511.1">
    <property type="nucleotide sequence ID" value="NC_014136.1"/>
</dbReference>
<evidence type="ECO:0000313" key="1">
    <source>
        <dbReference type="EMBL" id="ADG39912.1"/>
    </source>
</evidence>
<evidence type="ECO:0000313" key="2">
    <source>
        <dbReference type="Proteomes" id="UP000002362"/>
    </source>
</evidence>
<dbReference type="PATRIC" id="fig|762051.18.peg.373"/>
<dbReference type="EMBL" id="CP001758">
    <property type="protein sequence ID" value="ADG39912.1"/>
    <property type="molecule type" value="Genomic_DNA"/>
</dbReference>
<dbReference type="KEGG" id="lki:LKI_01845"/>